<evidence type="ECO:0000256" key="1">
    <source>
        <dbReference type="SAM" id="MobiDB-lite"/>
    </source>
</evidence>
<evidence type="ECO:0000313" key="2">
    <source>
        <dbReference type="EnsemblMetazoa" id="ACOM030419-PA.1"/>
    </source>
</evidence>
<dbReference type="Proteomes" id="UP000075882">
    <property type="component" value="Unassembled WGS sequence"/>
</dbReference>
<protein>
    <submittedName>
        <fullName evidence="2">Uncharacterized protein</fullName>
    </submittedName>
</protein>
<dbReference type="EnsemblMetazoa" id="ACOM030419-RA">
    <property type="protein sequence ID" value="ACOM030419-PA.1"/>
    <property type="gene ID" value="ACOM030419"/>
</dbReference>
<feature type="region of interest" description="Disordered" evidence="1">
    <location>
        <begin position="60"/>
        <end position="83"/>
    </location>
</feature>
<feature type="compositionally biased region" description="Low complexity" evidence="1">
    <location>
        <begin position="66"/>
        <end position="83"/>
    </location>
</feature>
<accession>A0A8W7PEI4</accession>
<name>A0A8W7PEI4_ANOCL</name>
<organism evidence="2">
    <name type="scientific">Anopheles coluzzii</name>
    <name type="common">African malaria mosquito</name>
    <dbReference type="NCBI Taxonomy" id="1518534"/>
    <lineage>
        <taxon>Eukaryota</taxon>
        <taxon>Metazoa</taxon>
        <taxon>Ecdysozoa</taxon>
        <taxon>Arthropoda</taxon>
        <taxon>Hexapoda</taxon>
        <taxon>Insecta</taxon>
        <taxon>Pterygota</taxon>
        <taxon>Neoptera</taxon>
        <taxon>Endopterygota</taxon>
        <taxon>Diptera</taxon>
        <taxon>Nematocera</taxon>
        <taxon>Culicoidea</taxon>
        <taxon>Culicidae</taxon>
        <taxon>Anophelinae</taxon>
        <taxon>Anopheles</taxon>
    </lineage>
</organism>
<reference evidence="2" key="1">
    <citation type="submission" date="2022-08" db="UniProtKB">
        <authorList>
            <consortium name="EnsemblMetazoa"/>
        </authorList>
    </citation>
    <scope>IDENTIFICATION</scope>
</reference>
<dbReference type="AlphaFoldDB" id="A0A8W7PEI4"/>
<sequence length="282" mass="30636">MPYRSISSAYCSVTELHTSGANTLTLGGVPLSSRITPVLYTLSLPVPIVNVPSYVSLPLRPKNQPNRSYGGRSIGGRDSSGSNSIRASRLKYRIDGNDTVRLVVTDRQLRHVVPDAALLERQRVVIVPLEIDALVNLPECVRPELLQVRLLRQVRVRVRPVPQVQLQFLYTSVPGSSTNSRFAICHISAGHTRPSARANTHSAVVLPRAQSRLPVGDQLEQQRPISPPPDITAPDVSTLRDVTSGGCCDWGDWEPRAADAAAATSRPSACGLRYTSNALLRG</sequence>
<proteinExistence type="predicted"/>